<feature type="transmembrane region" description="Helical" evidence="12">
    <location>
        <begin position="305"/>
        <end position="325"/>
    </location>
</feature>
<feature type="transmembrane region" description="Helical" evidence="12">
    <location>
        <begin position="331"/>
        <end position="351"/>
    </location>
</feature>
<evidence type="ECO:0000256" key="4">
    <source>
        <dbReference type="ARBA" id="ARBA00022723"/>
    </source>
</evidence>
<keyword evidence="8" id="KW-0350">Heme biosynthesis</keyword>
<evidence type="ECO:0000256" key="7">
    <source>
        <dbReference type="ARBA" id="ARBA00023004"/>
    </source>
</evidence>
<name>A0A3L7DW45_9GAMM</name>
<comment type="caution">
    <text evidence="13">The sequence shown here is derived from an EMBL/GenBank/DDBJ whole genome shotgun (WGS) entry which is preliminary data.</text>
</comment>
<evidence type="ECO:0008006" key="15">
    <source>
        <dbReference type="Google" id="ProtNLM"/>
    </source>
</evidence>
<dbReference type="PANTHER" id="PTHR35457:SF1">
    <property type="entry name" value="HEME A SYNTHASE"/>
    <property type="match status" value="1"/>
</dbReference>
<evidence type="ECO:0000313" key="14">
    <source>
        <dbReference type="Proteomes" id="UP000265509"/>
    </source>
</evidence>
<accession>A0A3L7DW45</accession>
<gene>
    <name evidence="13" type="ORF">DWB85_12485</name>
</gene>
<evidence type="ECO:0000256" key="5">
    <source>
        <dbReference type="ARBA" id="ARBA00022989"/>
    </source>
</evidence>
<reference evidence="13 14" key="1">
    <citation type="submission" date="2018-07" db="EMBL/GenBank/DDBJ databases">
        <title>Halioglobus sp. genome submission.</title>
        <authorList>
            <person name="Ye M.-Q."/>
            <person name="Du Z.-J."/>
        </authorList>
    </citation>
    <scope>NUCLEOTIDE SEQUENCE [LARGE SCALE GENOMIC DNA]</scope>
    <source>
        <strain evidence="13 14">U0301</strain>
    </source>
</reference>
<keyword evidence="6" id="KW-0560">Oxidoreductase</keyword>
<keyword evidence="4" id="KW-0479">Metal-binding</keyword>
<evidence type="ECO:0000256" key="2">
    <source>
        <dbReference type="ARBA" id="ARBA00022475"/>
    </source>
</evidence>
<feature type="transmembrane region" description="Helical" evidence="12">
    <location>
        <begin position="276"/>
        <end position="293"/>
    </location>
</feature>
<evidence type="ECO:0000256" key="9">
    <source>
        <dbReference type="ARBA" id="ARBA00023136"/>
    </source>
</evidence>
<feature type="transmembrane region" description="Helical" evidence="12">
    <location>
        <begin position="165"/>
        <end position="185"/>
    </location>
</feature>
<feature type="transmembrane region" description="Helical" evidence="12">
    <location>
        <begin position="44"/>
        <end position="64"/>
    </location>
</feature>
<evidence type="ECO:0000256" key="10">
    <source>
        <dbReference type="ARBA" id="ARBA00023157"/>
    </source>
</evidence>
<feature type="transmembrane region" description="Helical" evidence="12">
    <location>
        <begin position="108"/>
        <end position="127"/>
    </location>
</feature>
<dbReference type="GO" id="GO:0016491">
    <property type="term" value="F:oxidoreductase activity"/>
    <property type="evidence" value="ECO:0007669"/>
    <property type="project" value="UniProtKB-KW"/>
</dbReference>
<keyword evidence="7" id="KW-0408">Iron</keyword>
<organism evidence="13 14">
    <name type="scientific">Seongchinamella sediminis</name>
    <dbReference type="NCBI Taxonomy" id="2283635"/>
    <lineage>
        <taxon>Bacteria</taxon>
        <taxon>Pseudomonadati</taxon>
        <taxon>Pseudomonadota</taxon>
        <taxon>Gammaproteobacteria</taxon>
        <taxon>Cellvibrionales</taxon>
        <taxon>Halieaceae</taxon>
        <taxon>Seongchinamella</taxon>
    </lineage>
</organism>
<keyword evidence="5 12" id="KW-1133">Transmembrane helix</keyword>
<keyword evidence="9 12" id="KW-0472">Membrane</keyword>
<dbReference type="InterPro" id="IPR003780">
    <property type="entry name" value="COX15/CtaA_fam"/>
</dbReference>
<comment type="pathway">
    <text evidence="11">Porphyrin-containing compound metabolism.</text>
</comment>
<evidence type="ECO:0000256" key="1">
    <source>
        <dbReference type="ARBA" id="ARBA00004141"/>
    </source>
</evidence>
<keyword evidence="3 12" id="KW-0812">Transmembrane</keyword>
<comment type="subcellular location">
    <subcellularLocation>
        <location evidence="1">Membrane</location>
        <topology evidence="1">Multi-pass membrane protein</topology>
    </subcellularLocation>
</comment>
<evidence type="ECO:0000256" key="6">
    <source>
        <dbReference type="ARBA" id="ARBA00023002"/>
    </source>
</evidence>
<dbReference type="OrthoDB" id="1447144at2"/>
<evidence type="ECO:0000256" key="12">
    <source>
        <dbReference type="SAM" id="Phobius"/>
    </source>
</evidence>
<dbReference type="Pfam" id="PF02628">
    <property type="entry name" value="COX15-CtaA"/>
    <property type="match status" value="1"/>
</dbReference>
<sequence>MCGVIPASVPVGSFPGPGGAIRILLGLRLQASSQPEESAIYRSLISLSIVLTLLTVVLSAYIRLAEVGIGCEPWPDCYARLDPAAEQRGITVLSEQGREMAHYGARVAHRYIASVLGLFILGIFISALRQGHKRSASVWVPLGIFAITVFLSLLGYYTPTRSNPLITMGNLLGGMVLLALLWWLLQREVEARTGAGVPARLRLPVTAALVLVLVQITLGGWSSANYASGNCPGLVSCQGDLLAAGNVGDAFNPQRTITLDATGKVVAEDALGLMSMAHRLTALLTAAYLAWLVRRLRPQPQLRATLVFLSVCSIGQILLGLATVLSGIPLWLLTLHNALAAGLLLACVNLLHRATPAAAAPPPR</sequence>
<feature type="transmembrane region" description="Helical" evidence="12">
    <location>
        <begin position="139"/>
        <end position="159"/>
    </location>
</feature>
<evidence type="ECO:0000256" key="3">
    <source>
        <dbReference type="ARBA" id="ARBA00022692"/>
    </source>
</evidence>
<keyword evidence="10" id="KW-1015">Disulfide bond</keyword>
<dbReference type="AlphaFoldDB" id="A0A3L7DW45"/>
<dbReference type="GO" id="GO:0016020">
    <property type="term" value="C:membrane"/>
    <property type="evidence" value="ECO:0007669"/>
    <property type="project" value="UniProtKB-SubCell"/>
</dbReference>
<evidence type="ECO:0000256" key="11">
    <source>
        <dbReference type="ARBA" id="ARBA00023444"/>
    </source>
</evidence>
<evidence type="ECO:0000256" key="8">
    <source>
        <dbReference type="ARBA" id="ARBA00023133"/>
    </source>
</evidence>
<dbReference type="GO" id="GO:0046872">
    <property type="term" value="F:metal ion binding"/>
    <property type="evidence" value="ECO:0007669"/>
    <property type="project" value="UniProtKB-KW"/>
</dbReference>
<proteinExistence type="predicted"/>
<dbReference type="Proteomes" id="UP000265509">
    <property type="component" value="Unassembled WGS sequence"/>
</dbReference>
<dbReference type="GO" id="GO:0006784">
    <property type="term" value="P:heme A biosynthetic process"/>
    <property type="evidence" value="ECO:0007669"/>
    <property type="project" value="InterPro"/>
</dbReference>
<dbReference type="InterPro" id="IPR050450">
    <property type="entry name" value="COX15/CtaA_HemeA_synthase"/>
</dbReference>
<keyword evidence="2" id="KW-1003">Cell membrane</keyword>
<dbReference type="EMBL" id="QRAN01000013">
    <property type="protein sequence ID" value="RLQ21346.1"/>
    <property type="molecule type" value="Genomic_DNA"/>
</dbReference>
<keyword evidence="14" id="KW-1185">Reference proteome</keyword>
<dbReference type="PANTHER" id="PTHR35457">
    <property type="entry name" value="HEME A SYNTHASE"/>
    <property type="match status" value="1"/>
</dbReference>
<feature type="transmembrane region" description="Helical" evidence="12">
    <location>
        <begin position="205"/>
        <end position="224"/>
    </location>
</feature>
<evidence type="ECO:0000313" key="13">
    <source>
        <dbReference type="EMBL" id="RLQ21346.1"/>
    </source>
</evidence>
<protein>
    <recommendedName>
        <fullName evidence="15">Heme A synthase</fullName>
    </recommendedName>
</protein>